<organism evidence="2 3">
    <name type="scientific">Trichogramma kaykai</name>
    <dbReference type="NCBI Taxonomy" id="54128"/>
    <lineage>
        <taxon>Eukaryota</taxon>
        <taxon>Metazoa</taxon>
        <taxon>Ecdysozoa</taxon>
        <taxon>Arthropoda</taxon>
        <taxon>Hexapoda</taxon>
        <taxon>Insecta</taxon>
        <taxon>Pterygota</taxon>
        <taxon>Neoptera</taxon>
        <taxon>Endopterygota</taxon>
        <taxon>Hymenoptera</taxon>
        <taxon>Apocrita</taxon>
        <taxon>Proctotrupomorpha</taxon>
        <taxon>Chalcidoidea</taxon>
        <taxon>Trichogrammatidae</taxon>
        <taxon>Trichogramma</taxon>
    </lineage>
</organism>
<name>A0ABD2WBS6_9HYME</name>
<keyword evidence="1" id="KW-1133">Transmembrane helix</keyword>
<evidence type="ECO:0000256" key="1">
    <source>
        <dbReference type="SAM" id="Phobius"/>
    </source>
</evidence>
<keyword evidence="1" id="KW-0472">Membrane</keyword>
<gene>
    <name evidence="2" type="ORF">TKK_014529</name>
</gene>
<sequence length="185" mass="20676">MNKRKGSDPSNVKTGFYTTKISASHLSVNACRAPPSSRPVPEPLTLLVVVLQSPRRRRRRLSSRERDSKLYQHLGREESQPGQKQLTNIRSQYAHAFSYLTNVCIHRCVESSIYIGGAYIRAYAYVISYVSLVVDPLLSLIANILYRLTSYRSISCACACVQCSVICAKAKFTNKSSAHLVVKTC</sequence>
<evidence type="ECO:0000313" key="3">
    <source>
        <dbReference type="Proteomes" id="UP001627154"/>
    </source>
</evidence>
<feature type="transmembrane region" description="Helical" evidence="1">
    <location>
        <begin position="122"/>
        <end position="146"/>
    </location>
</feature>
<proteinExistence type="predicted"/>
<dbReference type="Proteomes" id="UP001627154">
    <property type="component" value="Unassembled WGS sequence"/>
</dbReference>
<keyword evidence="1" id="KW-0812">Transmembrane</keyword>
<dbReference type="EMBL" id="JBJJXI010000117">
    <property type="protein sequence ID" value="KAL3390358.1"/>
    <property type="molecule type" value="Genomic_DNA"/>
</dbReference>
<reference evidence="2 3" key="1">
    <citation type="journal article" date="2024" name="bioRxiv">
        <title>A reference genome for Trichogramma kaykai: A tiny desert-dwelling parasitoid wasp with competing sex-ratio distorters.</title>
        <authorList>
            <person name="Culotta J."/>
            <person name="Lindsey A.R."/>
        </authorList>
    </citation>
    <scope>NUCLEOTIDE SEQUENCE [LARGE SCALE GENOMIC DNA]</scope>
    <source>
        <strain evidence="2 3">KSX58</strain>
    </source>
</reference>
<dbReference type="AlphaFoldDB" id="A0ABD2WBS6"/>
<accession>A0ABD2WBS6</accession>
<keyword evidence="3" id="KW-1185">Reference proteome</keyword>
<protein>
    <submittedName>
        <fullName evidence="2">Uncharacterized protein</fullName>
    </submittedName>
</protein>
<evidence type="ECO:0000313" key="2">
    <source>
        <dbReference type="EMBL" id="KAL3390358.1"/>
    </source>
</evidence>
<comment type="caution">
    <text evidence="2">The sequence shown here is derived from an EMBL/GenBank/DDBJ whole genome shotgun (WGS) entry which is preliminary data.</text>
</comment>